<evidence type="ECO:0000313" key="3">
    <source>
        <dbReference type="Proteomes" id="UP001151081"/>
    </source>
</evidence>
<dbReference type="AlphaFoldDB" id="A0A9X3X9W7"/>
<feature type="signal peptide" evidence="1">
    <location>
        <begin position="1"/>
        <end position="16"/>
    </location>
</feature>
<accession>A0A9X3X9W7</accession>
<keyword evidence="3" id="KW-1185">Reference proteome</keyword>
<dbReference type="RefSeq" id="WP_272426498.1">
    <property type="nucleotide sequence ID" value="NZ_JAGTJJ010000045.1"/>
</dbReference>
<organism evidence="2 3">
    <name type="scientific">Polyangium jinanense</name>
    <dbReference type="NCBI Taxonomy" id="2829994"/>
    <lineage>
        <taxon>Bacteria</taxon>
        <taxon>Pseudomonadati</taxon>
        <taxon>Myxococcota</taxon>
        <taxon>Polyangia</taxon>
        <taxon>Polyangiales</taxon>
        <taxon>Polyangiaceae</taxon>
        <taxon>Polyangium</taxon>
    </lineage>
</organism>
<reference evidence="2 3" key="1">
    <citation type="submission" date="2021-04" db="EMBL/GenBank/DDBJ databases">
        <title>Genome analysis of Polyangium sp.</title>
        <authorList>
            <person name="Li Y."/>
            <person name="Wang J."/>
        </authorList>
    </citation>
    <scope>NUCLEOTIDE SEQUENCE [LARGE SCALE GENOMIC DNA]</scope>
    <source>
        <strain evidence="2 3">SDU14</strain>
    </source>
</reference>
<proteinExistence type="predicted"/>
<feature type="chain" id="PRO_5040990940" description="Lipoprotein" evidence="1">
    <location>
        <begin position="17"/>
        <end position="315"/>
    </location>
</feature>
<evidence type="ECO:0000256" key="1">
    <source>
        <dbReference type="SAM" id="SignalP"/>
    </source>
</evidence>
<comment type="caution">
    <text evidence="2">The sequence shown here is derived from an EMBL/GenBank/DDBJ whole genome shotgun (WGS) entry which is preliminary data.</text>
</comment>
<sequence>MLVRTCLLVVPLLALGGCSGPPPSFKEAENLEAQANFEDAAQTFELVCAEGPTSPECQQSSARAAGALVTAATKAVEKNEFGKAERLLVRALALADEPTAKDIEARLGKEDLTEGIRFEQAAADTDKARAFEAMNALAAGSTPVAALAKAWIEKERPGLLVAQVKAACGPEHQGSCAETFEKLSALPQQPAGFDEAKAAHDAEQKRTEKARAELDRFIAVFAQRGKKELAVNLCLAEKASEIEAEFQRIRACEEDIYADGKSAYERFDARQTEDSLFRRRLATLGDPVVIAKYEARQKGALATGEDPKKSAGGAK</sequence>
<dbReference type="EMBL" id="JAGTJJ010000045">
    <property type="protein sequence ID" value="MDC3986922.1"/>
    <property type="molecule type" value="Genomic_DNA"/>
</dbReference>
<evidence type="ECO:0008006" key="4">
    <source>
        <dbReference type="Google" id="ProtNLM"/>
    </source>
</evidence>
<evidence type="ECO:0000313" key="2">
    <source>
        <dbReference type="EMBL" id="MDC3986922.1"/>
    </source>
</evidence>
<dbReference type="PROSITE" id="PS51257">
    <property type="entry name" value="PROKAR_LIPOPROTEIN"/>
    <property type="match status" value="1"/>
</dbReference>
<gene>
    <name evidence="2" type="ORF">KEG57_41010</name>
</gene>
<name>A0A9X3X9W7_9BACT</name>
<keyword evidence="1" id="KW-0732">Signal</keyword>
<dbReference type="Proteomes" id="UP001151081">
    <property type="component" value="Unassembled WGS sequence"/>
</dbReference>
<protein>
    <recommendedName>
        <fullName evidence="4">Lipoprotein</fullName>
    </recommendedName>
</protein>